<gene>
    <name evidence="9" type="ORF">H920_20368</name>
</gene>
<keyword evidence="3 7" id="KW-0732">Signal</keyword>
<dbReference type="SMART" id="SM00093">
    <property type="entry name" value="SERPIN"/>
    <property type="match status" value="1"/>
</dbReference>
<keyword evidence="10" id="KW-1185">Reference proteome</keyword>
<evidence type="ECO:0000256" key="7">
    <source>
        <dbReference type="SAM" id="SignalP"/>
    </source>
</evidence>
<dbReference type="InterPro" id="IPR000215">
    <property type="entry name" value="Serpin_fam"/>
</dbReference>
<dbReference type="FunFam" id="3.30.497.10:FF:000001">
    <property type="entry name" value="Serine protease inhibitor"/>
    <property type="match status" value="1"/>
</dbReference>
<dbReference type="Proteomes" id="UP000028990">
    <property type="component" value="Unassembled WGS sequence"/>
</dbReference>
<evidence type="ECO:0000259" key="8">
    <source>
        <dbReference type="SMART" id="SM00093"/>
    </source>
</evidence>
<reference evidence="9 10" key="1">
    <citation type="submission" date="2013-11" db="EMBL/GenBank/DDBJ databases">
        <title>The Damaraland mole rat (Fukomys damarensis) genome and evolution of African mole rats.</title>
        <authorList>
            <person name="Gladyshev V.N."/>
            <person name="Fang X."/>
        </authorList>
    </citation>
    <scope>NUCLEOTIDE SEQUENCE [LARGE SCALE GENOMIC DNA]</scope>
    <source>
        <tissue evidence="9">Liver</tissue>
    </source>
</reference>
<dbReference type="PANTHER" id="PTHR11461:SF165">
    <property type="entry name" value="ALPHA-1-ANTITRYPSIN"/>
    <property type="match status" value="1"/>
</dbReference>
<evidence type="ECO:0000256" key="3">
    <source>
        <dbReference type="ARBA" id="ARBA00022729"/>
    </source>
</evidence>
<dbReference type="Gene3D" id="3.30.497.10">
    <property type="entry name" value="Antithrombin, subunit I, domain 2"/>
    <property type="match status" value="1"/>
</dbReference>
<feature type="chain" id="PRO_5001872273" evidence="7">
    <location>
        <begin position="25"/>
        <end position="411"/>
    </location>
</feature>
<dbReference type="PROSITE" id="PS00284">
    <property type="entry name" value="SERPIN"/>
    <property type="match status" value="1"/>
</dbReference>
<dbReference type="InterPro" id="IPR042185">
    <property type="entry name" value="Serpin_sf_2"/>
</dbReference>
<evidence type="ECO:0000256" key="5">
    <source>
        <dbReference type="ARBA" id="ARBA00023180"/>
    </source>
</evidence>
<feature type="signal peptide" evidence="7">
    <location>
        <begin position="1"/>
        <end position="24"/>
    </location>
</feature>
<accession>A0A091CMN4</accession>
<keyword evidence="5" id="KW-0325">Glycoprotein</keyword>
<dbReference type="FunFam" id="2.10.310.10:FF:000001">
    <property type="entry name" value="Serpin family A member 1"/>
    <property type="match status" value="1"/>
</dbReference>
<evidence type="ECO:0000313" key="10">
    <source>
        <dbReference type="Proteomes" id="UP000028990"/>
    </source>
</evidence>
<sequence length="411" mass="47488">MSSSILRHLLLLACLCFLVPSSQAEDDEVDASVHDHEHRKYMVCHNILYKAIDFTFDLYQEPASWSKTTNVLLSPMSIVAAFAMISLGTKGDTHTEILKGLKFNLREMPETHIHHCFQLLLHLLQHPDQQLQLTISSSLFVSDHLMLMSKSVQDVKELYHSGVNSINFRDIQFTSKQINNYVERETHGEIVDLVKDLEEDTDLMLVNYISLHGKWTVEFQVEYTVEEDFYVDEVTSIRVPMIHRLGIFLLNRDEELSSWVLVQQSVGDTMAFFFLPDPGKMQQLEEGLTQEHFDNILRTTEKRFARIHFPRLSISATYDLRSILSAMGITKIFSDEADLSAMTEVSSIKLSTAMLTIDKRGTETQWATDWEDRDWSESPTIKFNRPFIFFIREENTNLLLFLGKVVNPIEQ</sequence>
<dbReference type="InterPro" id="IPR023796">
    <property type="entry name" value="Serpin_dom"/>
</dbReference>
<proteinExistence type="inferred from homology"/>
<keyword evidence="2" id="KW-0646">Protease inhibitor</keyword>
<keyword evidence="4" id="KW-0722">Serine protease inhibitor</keyword>
<dbReference type="InterPro" id="IPR042178">
    <property type="entry name" value="Serpin_sf_1"/>
</dbReference>
<dbReference type="SUPFAM" id="SSF56574">
    <property type="entry name" value="Serpins"/>
    <property type="match status" value="1"/>
</dbReference>
<name>A0A091CMN4_FUKDA</name>
<evidence type="ECO:0000256" key="2">
    <source>
        <dbReference type="ARBA" id="ARBA00022690"/>
    </source>
</evidence>
<dbReference type="STRING" id="885580.ENSFDAP00000023284"/>
<dbReference type="GO" id="GO:0005615">
    <property type="term" value="C:extracellular space"/>
    <property type="evidence" value="ECO:0007669"/>
    <property type="project" value="InterPro"/>
</dbReference>
<evidence type="ECO:0000256" key="4">
    <source>
        <dbReference type="ARBA" id="ARBA00022900"/>
    </source>
</evidence>
<organism evidence="9 10">
    <name type="scientific">Fukomys damarensis</name>
    <name type="common">Damaraland mole rat</name>
    <name type="synonym">Cryptomys damarensis</name>
    <dbReference type="NCBI Taxonomy" id="885580"/>
    <lineage>
        <taxon>Eukaryota</taxon>
        <taxon>Metazoa</taxon>
        <taxon>Chordata</taxon>
        <taxon>Craniata</taxon>
        <taxon>Vertebrata</taxon>
        <taxon>Euteleostomi</taxon>
        <taxon>Mammalia</taxon>
        <taxon>Eutheria</taxon>
        <taxon>Euarchontoglires</taxon>
        <taxon>Glires</taxon>
        <taxon>Rodentia</taxon>
        <taxon>Hystricomorpha</taxon>
        <taxon>Bathyergidae</taxon>
        <taxon>Fukomys</taxon>
    </lineage>
</organism>
<dbReference type="EMBL" id="KN125466">
    <property type="protein sequence ID" value="KFO18280.1"/>
    <property type="molecule type" value="Genomic_DNA"/>
</dbReference>
<evidence type="ECO:0000256" key="1">
    <source>
        <dbReference type="ARBA" id="ARBA00009500"/>
    </source>
</evidence>
<evidence type="ECO:0000256" key="6">
    <source>
        <dbReference type="RuleBase" id="RU000411"/>
    </source>
</evidence>
<dbReference type="Gene3D" id="2.30.39.10">
    <property type="entry name" value="Alpha-1-antitrypsin, domain 1"/>
    <property type="match status" value="1"/>
</dbReference>
<dbReference type="InterPro" id="IPR036186">
    <property type="entry name" value="Serpin_sf"/>
</dbReference>
<evidence type="ECO:0000313" key="9">
    <source>
        <dbReference type="EMBL" id="KFO18280.1"/>
    </source>
</evidence>
<dbReference type="AlphaFoldDB" id="A0A091CMN4"/>
<feature type="domain" description="Serpin" evidence="8">
    <location>
        <begin position="56"/>
        <end position="408"/>
    </location>
</feature>
<dbReference type="FunFam" id="2.30.39.10:FF:000003">
    <property type="entry name" value="alpha-1-antitrypsin isoform X1"/>
    <property type="match status" value="1"/>
</dbReference>
<dbReference type="Pfam" id="PF00079">
    <property type="entry name" value="Serpin"/>
    <property type="match status" value="1"/>
</dbReference>
<dbReference type="GO" id="GO:0004867">
    <property type="term" value="F:serine-type endopeptidase inhibitor activity"/>
    <property type="evidence" value="ECO:0007669"/>
    <property type="project" value="UniProtKB-KW"/>
</dbReference>
<dbReference type="InterPro" id="IPR023795">
    <property type="entry name" value="Serpin_CS"/>
</dbReference>
<dbReference type="PANTHER" id="PTHR11461">
    <property type="entry name" value="SERINE PROTEASE INHIBITOR, SERPIN"/>
    <property type="match status" value="1"/>
</dbReference>
<dbReference type="OMA" id="YVERETH"/>
<comment type="similarity">
    <text evidence="1 6">Belongs to the serpin family.</text>
</comment>
<dbReference type="eggNOG" id="KOG2392">
    <property type="taxonomic scope" value="Eukaryota"/>
</dbReference>
<protein>
    <submittedName>
        <fullName evidence="9">Putative alpha-1-antitrypsin-related protein</fullName>
    </submittedName>
</protein>